<sequence>MMTFDLVLILHLMKELMGITDLLCRKLQQKSQDIINAMADVATTKRLIQDLRDNGWSKLLKDVTVFCTKQGITVPDMNGSYADYIRSRSGSEATVEHHYRYNVFIVAVDQQMQELNCRFSEQATELLILSTSLDPRGSFSSLKIDDLCTLASKFYPADFSNQEIDNLRCQLRHYQLDVPTNPKLIRLVLTLPVSTATPERAFSAMKLVKTRLRNKMKDAFLRDCLVIYIEKKLAVQFTTSDIIDDFYAMKTHKMRLK</sequence>
<accession>A0A1Z5RIB9</accession>
<dbReference type="STRING" id="4558.A0A1Z5RIB9"/>
<dbReference type="Gramene" id="OQU83502">
    <property type="protein sequence ID" value="OQU83502"/>
    <property type="gene ID" value="SORBI_3005G126501"/>
</dbReference>
<reference evidence="3 4" key="1">
    <citation type="journal article" date="2009" name="Nature">
        <title>The Sorghum bicolor genome and the diversification of grasses.</title>
        <authorList>
            <person name="Paterson A.H."/>
            <person name="Bowers J.E."/>
            <person name="Bruggmann R."/>
            <person name="Dubchak I."/>
            <person name="Grimwood J."/>
            <person name="Gundlach H."/>
            <person name="Haberer G."/>
            <person name="Hellsten U."/>
            <person name="Mitros T."/>
            <person name="Poliakov A."/>
            <person name="Schmutz J."/>
            <person name="Spannagl M."/>
            <person name="Tang H."/>
            <person name="Wang X."/>
            <person name="Wicker T."/>
            <person name="Bharti A.K."/>
            <person name="Chapman J."/>
            <person name="Feltus F.A."/>
            <person name="Gowik U."/>
            <person name="Grigoriev I.V."/>
            <person name="Lyons E."/>
            <person name="Maher C.A."/>
            <person name="Martis M."/>
            <person name="Narechania A."/>
            <person name="Otillar R.P."/>
            <person name="Penning B.W."/>
            <person name="Salamov A.A."/>
            <person name="Wang Y."/>
            <person name="Zhang L."/>
            <person name="Carpita N.C."/>
            <person name="Freeling M."/>
            <person name="Gingle A.R."/>
            <person name="Hash C.T."/>
            <person name="Keller B."/>
            <person name="Klein P."/>
            <person name="Kresovich S."/>
            <person name="McCann M.C."/>
            <person name="Ming R."/>
            <person name="Peterson D.G."/>
            <person name="Mehboob-ur-Rahman"/>
            <person name="Ware D."/>
            <person name="Westhoff P."/>
            <person name="Mayer K.F."/>
            <person name="Messing J."/>
            <person name="Rokhsar D.S."/>
        </authorList>
    </citation>
    <scope>NUCLEOTIDE SEQUENCE [LARGE SCALE GENOMIC DNA]</scope>
    <source>
        <strain evidence="4">cv. BTx623</strain>
    </source>
</reference>
<dbReference type="InterPro" id="IPR008906">
    <property type="entry name" value="HATC_C_dom"/>
</dbReference>
<feature type="chain" id="PRO_5012034952" description="HAT C-terminal dimerisation domain-containing protein" evidence="1">
    <location>
        <begin position="19"/>
        <end position="257"/>
    </location>
</feature>
<dbReference type="EMBL" id="CM000764">
    <property type="protein sequence ID" value="OQU83502.1"/>
    <property type="molecule type" value="Genomic_DNA"/>
</dbReference>
<evidence type="ECO:0000313" key="4">
    <source>
        <dbReference type="Proteomes" id="UP000000768"/>
    </source>
</evidence>
<dbReference type="InParanoid" id="A0A1Z5RIB9"/>
<evidence type="ECO:0000259" key="2">
    <source>
        <dbReference type="Pfam" id="PF05699"/>
    </source>
</evidence>
<dbReference type="AlphaFoldDB" id="A0A1Z5RIB9"/>
<reference evidence="4" key="2">
    <citation type="journal article" date="2018" name="Plant J.">
        <title>The Sorghum bicolor reference genome: improved assembly, gene annotations, a transcriptome atlas, and signatures of genome organization.</title>
        <authorList>
            <person name="McCormick R.F."/>
            <person name="Truong S.K."/>
            <person name="Sreedasyam A."/>
            <person name="Jenkins J."/>
            <person name="Shu S."/>
            <person name="Sims D."/>
            <person name="Kennedy M."/>
            <person name="Amirebrahimi M."/>
            <person name="Weers B.D."/>
            <person name="McKinley B."/>
            <person name="Mattison A."/>
            <person name="Morishige D.T."/>
            <person name="Grimwood J."/>
            <person name="Schmutz J."/>
            <person name="Mullet J.E."/>
        </authorList>
    </citation>
    <scope>NUCLEOTIDE SEQUENCE [LARGE SCALE GENOMIC DNA]</scope>
    <source>
        <strain evidence="4">cv. BTx623</strain>
    </source>
</reference>
<dbReference type="PANTHER" id="PTHR11697">
    <property type="entry name" value="GENERAL TRANSCRIPTION FACTOR 2-RELATED ZINC FINGER PROTEIN"/>
    <property type="match status" value="1"/>
</dbReference>
<dbReference type="InterPro" id="IPR055298">
    <property type="entry name" value="AtLOH3-like"/>
</dbReference>
<keyword evidence="1" id="KW-0732">Signal</keyword>
<proteinExistence type="predicted"/>
<dbReference type="Pfam" id="PF05699">
    <property type="entry name" value="Dimer_Tnp_hAT"/>
    <property type="match status" value="1"/>
</dbReference>
<name>A0A1Z5RIB9_SORBI</name>
<keyword evidence="4" id="KW-1185">Reference proteome</keyword>
<gene>
    <name evidence="3" type="ORF">SORBI_3005G126501</name>
</gene>
<dbReference type="PANTHER" id="PTHR11697:SF230">
    <property type="entry name" value="ZINC FINGER, MYM DOMAIN CONTAINING 1"/>
    <property type="match status" value="1"/>
</dbReference>
<evidence type="ECO:0000256" key="1">
    <source>
        <dbReference type="SAM" id="SignalP"/>
    </source>
</evidence>
<dbReference type="GO" id="GO:0046983">
    <property type="term" value="F:protein dimerization activity"/>
    <property type="evidence" value="ECO:0007669"/>
    <property type="project" value="InterPro"/>
</dbReference>
<protein>
    <recommendedName>
        <fullName evidence="2">HAT C-terminal dimerisation domain-containing protein</fullName>
    </recommendedName>
</protein>
<dbReference type="Proteomes" id="UP000000768">
    <property type="component" value="Chromosome 5"/>
</dbReference>
<dbReference type="OMA" id="PHINASY"/>
<feature type="signal peptide" evidence="1">
    <location>
        <begin position="1"/>
        <end position="18"/>
    </location>
</feature>
<feature type="domain" description="HAT C-terminal dimerisation" evidence="2">
    <location>
        <begin position="176"/>
        <end position="232"/>
    </location>
</feature>
<dbReference type="SUPFAM" id="SSF53098">
    <property type="entry name" value="Ribonuclease H-like"/>
    <property type="match status" value="1"/>
</dbReference>
<evidence type="ECO:0000313" key="3">
    <source>
        <dbReference type="EMBL" id="OQU83502.1"/>
    </source>
</evidence>
<dbReference type="InterPro" id="IPR012337">
    <property type="entry name" value="RNaseH-like_sf"/>
</dbReference>
<organism evidence="3 4">
    <name type="scientific">Sorghum bicolor</name>
    <name type="common">Sorghum</name>
    <name type="synonym">Sorghum vulgare</name>
    <dbReference type="NCBI Taxonomy" id="4558"/>
    <lineage>
        <taxon>Eukaryota</taxon>
        <taxon>Viridiplantae</taxon>
        <taxon>Streptophyta</taxon>
        <taxon>Embryophyta</taxon>
        <taxon>Tracheophyta</taxon>
        <taxon>Spermatophyta</taxon>
        <taxon>Magnoliopsida</taxon>
        <taxon>Liliopsida</taxon>
        <taxon>Poales</taxon>
        <taxon>Poaceae</taxon>
        <taxon>PACMAD clade</taxon>
        <taxon>Panicoideae</taxon>
        <taxon>Andropogonodae</taxon>
        <taxon>Andropogoneae</taxon>
        <taxon>Sorghinae</taxon>
        <taxon>Sorghum</taxon>
    </lineage>
</organism>